<dbReference type="EMBL" id="NWTN01000045">
    <property type="protein sequence ID" value="PRQ64575.1"/>
    <property type="molecule type" value="Genomic_DNA"/>
</dbReference>
<dbReference type="PROSITE" id="PS51819">
    <property type="entry name" value="VOC"/>
    <property type="match status" value="1"/>
</dbReference>
<dbReference type="InterPro" id="IPR037523">
    <property type="entry name" value="VOC_core"/>
</dbReference>
<accession>A0A2S9ZFV3</accession>
<organism evidence="2 5">
    <name type="scientific">Vibrio mediterranei</name>
    <dbReference type="NCBI Taxonomy" id="689"/>
    <lineage>
        <taxon>Bacteria</taxon>
        <taxon>Pseudomonadati</taxon>
        <taxon>Pseudomonadota</taxon>
        <taxon>Gammaproteobacteria</taxon>
        <taxon>Vibrionales</taxon>
        <taxon>Vibrionaceae</taxon>
        <taxon>Vibrio</taxon>
    </lineage>
</organism>
<dbReference type="InterPro" id="IPR004360">
    <property type="entry name" value="Glyas_Fos-R_dOase_dom"/>
</dbReference>
<protein>
    <submittedName>
        <fullName evidence="2">VOC family protein</fullName>
    </submittedName>
</protein>
<name>A0A2S9ZFV3_9VIBR</name>
<dbReference type="Pfam" id="PF00903">
    <property type="entry name" value="Glyoxalase"/>
    <property type="match status" value="1"/>
</dbReference>
<dbReference type="RefSeq" id="WP_031497077.1">
    <property type="nucleotide sequence ID" value="NZ_CP033577.1"/>
</dbReference>
<evidence type="ECO:0000313" key="5">
    <source>
        <dbReference type="Proteomes" id="UP000279760"/>
    </source>
</evidence>
<sequence length="130" mass="14578">MDKPFEDHGLFSWSELITPDFEQACRFYESMLGWKLKEVPGRNGSRYALVTSDNATEPFAGILTVDDKDIRAHWRTYVTVDEVEAIVNKTELVGGLVLVPVTTIERVGKIAVIEDPCGAVISVIEYDSKR</sequence>
<dbReference type="EMBL" id="CP033577">
    <property type="protein sequence ID" value="AYV22950.1"/>
    <property type="molecule type" value="Genomic_DNA"/>
</dbReference>
<evidence type="ECO:0000313" key="2">
    <source>
        <dbReference type="EMBL" id="AYV22950.1"/>
    </source>
</evidence>
<proteinExistence type="predicted"/>
<dbReference type="Gene3D" id="3.10.180.10">
    <property type="entry name" value="2,3-Dihydroxybiphenyl 1,2-Dioxygenase, domain 1"/>
    <property type="match status" value="1"/>
</dbReference>
<dbReference type="PANTHER" id="PTHR33993">
    <property type="entry name" value="GLYOXALASE-RELATED"/>
    <property type="match status" value="1"/>
</dbReference>
<dbReference type="InterPro" id="IPR029068">
    <property type="entry name" value="Glyas_Bleomycin-R_OHBP_Dase"/>
</dbReference>
<dbReference type="GeneID" id="64086102"/>
<dbReference type="CDD" id="cd07247">
    <property type="entry name" value="SgaA_N_like"/>
    <property type="match status" value="1"/>
</dbReference>
<evidence type="ECO:0000259" key="1">
    <source>
        <dbReference type="PROSITE" id="PS51819"/>
    </source>
</evidence>
<feature type="domain" description="VOC" evidence="1">
    <location>
        <begin position="10"/>
        <end position="126"/>
    </location>
</feature>
<reference evidence="3" key="1">
    <citation type="submission" date="2017-09" db="EMBL/GenBank/DDBJ databases">
        <authorList>
            <person name="Girard L."/>
            <person name="Lami R."/>
            <person name="Suzuki M."/>
            <person name="Baudart J."/>
        </authorList>
    </citation>
    <scope>NUCLEOTIDE SEQUENCE</scope>
    <source>
        <strain evidence="3">17LN0615E</strain>
    </source>
</reference>
<dbReference type="SUPFAM" id="SSF54593">
    <property type="entry name" value="Glyoxalase/Bleomycin resistance protein/Dihydroxybiphenyl dioxygenase"/>
    <property type="match status" value="1"/>
</dbReference>
<evidence type="ECO:0000313" key="4">
    <source>
        <dbReference type="Proteomes" id="UP000238163"/>
    </source>
</evidence>
<dbReference type="PANTHER" id="PTHR33993:SF14">
    <property type="entry name" value="GB|AAF24581.1"/>
    <property type="match status" value="1"/>
</dbReference>
<dbReference type="AlphaFoldDB" id="A0A2S9ZFV3"/>
<gene>
    <name evidence="3" type="ORF">COR51_26815</name>
    <name evidence="2" type="ORF">ECB94_17550</name>
</gene>
<evidence type="ECO:0000313" key="3">
    <source>
        <dbReference type="EMBL" id="PRQ64575.1"/>
    </source>
</evidence>
<keyword evidence="4" id="KW-1185">Reference proteome</keyword>
<dbReference type="Proteomes" id="UP000238163">
    <property type="component" value="Unassembled WGS sequence"/>
</dbReference>
<reference evidence="3 4" key="2">
    <citation type="submission" date="2018-03" db="EMBL/GenBank/DDBJ databases">
        <title>Genetic Diversity and Phenotypic Plasticity of AHL Mediated Quorum Sensing in Environmental Strains of Vibrio mediterranei.</title>
        <authorList>
            <person name="Lantoine F."/>
            <person name="Vouve F."/>
        </authorList>
    </citation>
    <scope>NUCLEOTIDE SEQUENCE [LARGE SCALE GENOMIC DNA]</scope>
    <source>
        <strain evidence="3 4">17LN0615E</strain>
    </source>
</reference>
<dbReference type="Proteomes" id="UP000279760">
    <property type="component" value="Chromosome 1"/>
</dbReference>
<reference evidence="2 5" key="3">
    <citation type="submission" date="2018-11" db="EMBL/GenBank/DDBJ databases">
        <title>Complete Genome Sequence of Vbrio mediterranei 117-T6: a Potential Pathogen Bacteria Isolated from the Conchocelis of Pyropia.</title>
        <authorList>
            <person name="Liu Q."/>
        </authorList>
    </citation>
    <scope>NUCLEOTIDE SEQUENCE [LARGE SCALE GENOMIC DNA]</scope>
    <source>
        <strain evidence="2 5">117-T6</strain>
    </source>
</reference>
<dbReference type="InterPro" id="IPR052164">
    <property type="entry name" value="Anthracycline_SecMetBiosynth"/>
</dbReference>